<organism evidence="2 3">
    <name type="scientific">Glossina brevipalpis</name>
    <dbReference type="NCBI Taxonomy" id="37001"/>
    <lineage>
        <taxon>Eukaryota</taxon>
        <taxon>Metazoa</taxon>
        <taxon>Ecdysozoa</taxon>
        <taxon>Arthropoda</taxon>
        <taxon>Hexapoda</taxon>
        <taxon>Insecta</taxon>
        <taxon>Pterygota</taxon>
        <taxon>Neoptera</taxon>
        <taxon>Endopterygota</taxon>
        <taxon>Diptera</taxon>
        <taxon>Brachycera</taxon>
        <taxon>Muscomorpha</taxon>
        <taxon>Hippoboscoidea</taxon>
        <taxon>Glossinidae</taxon>
        <taxon>Glossina</taxon>
    </lineage>
</organism>
<dbReference type="AlphaFoldDB" id="A0A1A9W9U6"/>
<feature type="compositionally biased region" description="Low complexity" evidence="1">
    <location>
        <begin position="51"/>
        <end position="63"/>
    </location>
</feature>
<evidence type="ECO:0000313" key="3">
    <source>
        <dbReference type="Proteomes" id="UP000091820"/>
    </source>
</evidence>
<sequence length="218" mass="25462">MSTHNQCLLLHYYHLQNFYHRIHSGRSQEQQQQRHRRQHCSSHDNHHKHNNQQQIQPASQPAPKKATIEFKKISCLLTTGREIVVLFYRTIHGPFLLEKTYKSTQHLPSTDKFHLEKPRPLPQPSFVNDSVTKGMIQDIDEYRKIPLRPKINSIAFKLKENLIFKRFRDAVTLAITTLLWSDWVNTLSFNNHRPHGNNPTVVSSSLISLGVDVYLVSD</sequence>
<dbReference type="VEuPathDB" id="VectorBase:GBRI011541"/>
<proteinExistence type="predicted"/>
<feature type="region of interest" description="Disordered" evidence="1">
    <location>
        <begin position="24"/>
        <end position="63"/>
    </location>
</feature>
<reference evidence="2" key="2">
    <citation type="submission" date="2020-05" db="UniProtKB">
        <authorList>
            <consortium name="EnsemblMetazoa"/>
        </authorList>
    </citation>
    <scope>IDENTIFICATION</scope>
    <source>
        <strain evidence="2">IAEA</strain>
    </source>
</reference>
<evidence type="ECO:0000313" key="2">
    <source>
        <dbReference type="EnsemblMetazoa" id="GBRI011541-PA"/>
    </source>
</evidence>
<feature type="compositionally biased region" description="Basic residues" evidence="1">
    <location>
        <begin position="33"/>
        <end position="50"/>
    </location>
</feature>
<name>A0A1A9W9U6_9MUSC</name>
<dbReference type="Proteomes" id="UP000091820">
    <property type="component" value="Unassembled WGS sequence"/>
</dbReference>
<reference evidence="3" key="1">
    <citation type="submission" date="2014-03" db="EMBL/GenBank/DDBJ databases">
        <authorList>
            <person name="Aksoy S."/>
            <person name="Warren W."/>
            <person name="Wilson R.K."/>
        </authorList>
    </citation>
    <scope>NUCLEOTIDE SEQUENCE [LARGE SCALE GENOMIC DNA]</scope>
    <source>
        <strain evidence="3">IAEA</strain>
    </source>
</reference>
<dbReference type="EnsemblMetazoa" id="GBRI011541-RA">
    <property type="protein sequence ID" value="GBRI011541-PA"/>
    <property type="gene ID" value="GBRI011541"/>
</dbReference>
<keyword evidence="3" id="KW-1185">Reference proteome</keyword>
<protein>
    <submittedName>
        <fullName evidence="2">Uncharacterized protein</fullName>
    </submittedName>
</protein>
<accession>A0A1A9W9U6</accession>
<evidence type="ECO:0000256" key="1">
    <source>
        <dbReference type="SAM" id="MobiDB-lite"/>
    </source>
</evidence>